<dbReference type="EMBL" id="ASPP01006918">
    <property type="protein sequence ID" value="ETO28017.1"/>
    <property type="molecule type" value="Genomic_DNA"/>
</dbReference>
<dbReference type="AlphaFoldDB" id="X6NRQ2"/>
<evidence type="ECO:0000256" key="1">
    <source>
        <dbReference type="SAM" id="Phobius"/>
    </source>
</evidence>
<proteinExistence type="predicted"/>
<keyword evidence="1" id="KW-0472">Membrane</keyword>
<dbReference type="Proteomes" id="UP000023152">
    <property type="component" value="Unassembled WGS sequence"/>
</dbReference>
<keyword evidence="1" id="KW-0812">Transmembrane</keyword>
<organism evidence="2 3">
    <name type="scientific">Reticulomyxa filosa</name>
    <dbReference type="NCBI Taxonomy" id="46433"/>
    <lineage>
        <taxon>Eukaryota</taxon>
        <taxon>Sar</taxon>
        <taxon>Rhizaria</taxon>
        <taxon>Retaria</taxon>
        <taxon>Foraminifera</taxon>
        <taxon>Monothalamids</taxon>
        <taxon>Reticulomyxidae</taxon>
        <taxon>Reticulomyxa</taxon>
    </lineage>
</organism>
<evidence type="ECO:0000313" key="3">
    <source>
        <dbReference type="Proteomes" id="UP000023152"/>
    </source>
</evidence>
<sequence length="436" mass="50468">MKLPVFEDMIFFRGEIRWSMSIIGTALAMYCVLEISFGPKVQFAKNICIAWVYFFMEGGLIFIKSRWVLHKMQNKLKSLTQPYDNSEPIAEASASSSPHCPCLSVLVIPPLFPSLMAPFHQHIDTNSSKNASPFPLISFEQLLRDENGIELFMKHLNKEFCMGKCFFFFFFLESSFAKHREIDSYVQYNFVFVLKNKIKKKEIMLSLIEMAQFQQYMLKVFPFLKASESCLSRNNLQLPDTLPQSMLLYDKEFIDDDVNMFLSLTSENSVVHPNLSVIDKPFLYCKVAAFHLFQRYIAVGSELISSILFFVGCNNKSKNIHKAGKERTKLIGLIENKRLWMSNKYVRHRSFGQSVLSSLSLRTTIGSFEDKTESYAESITPVITPEALFLLFDPSLSEMITLLRHAFFRFQNNVEYIRYCQKTDQAANSSFQNLRH</sequence>
<feature type="transmembrane region" description="Helical" evidence="1">
    <location>
        <begin position="43"/>
        <end position="63"/>
    </location>
</feature>
<comment type="caution">
    <text evidence="2">The sequence shown here is derived from an EMBL/GenBank/DDBJ whole genome shotgun (WGS) entry which is preliminary data.</text>
</comment>
<evidence type="ECO:0008006" key="4">
    <source>
        <dbReference type="Google" id="ProtNLM"/>
    </source>
</evidence>
<name>X6NRQ2_RETFI</name>
<feature type="transmembrane region" description="Helical" evidence="1">
    <location>
        <begin position="20"/>
        <end position="37"/>
    </location>
</feature>
<reference evidence="2 3" key="1">
    <citation type="journal article" date="2013" name="Curr. Biol.">
        <title>The Genome of the Foraminiferan Reticulomyxa filosa.</title>
        <authorList>
            <person name="Glockner G."/>
            <person name="Hulsmann N."/>
            <person name="Schleicher M."/>
            <person name="Noegel A.A."/>
            <person name="Eichinger L."/>
            <person name="Gallinger C."/>
            <person name="Pawlowski J."/>
            <person name="Sierra R."/>
            <person name="Euteneuer U."/>
            <person name="Pillet L."/>
            <person name="Moustafa A."/>
            <person name="Platzer M."/>
            <person name="Groth M."/>
            <person name="Szafranski K."/>
            <person name="Schliwa M."/>
        </authorList>
    </citation>
    <scope>NUCLEOTIDE SEQUENCE [LARGE SCALE GENOMIC DNA]</scope>
</reference>
<accession>X6NRQ2</accession>
<keyword evidence="3" id="KW-1185">Reference proteome</keyword>
<evidence type="ECO:0000313" key="2">
    <source>
        <dbReference type="EMBL" id="ETO28017.1"/>
    </source>
</evidence>
<protein>
    <recommendedName>
        <fullName evidence="4">RGS domain-containing protein</fullName>
    </recommendedName>
</protein>
<gene>
    <name evidence="2" type="ORF">RFI_09116</name>
</gene>
<keyword evidence="1" id="KW-1133">Transmembrane helix</keyword>